<organism evidence="3 4">
    <name type="scientific">Pisolithus microcarpus 441</name>
    <dbReference type="NCBI Taxonomy" id="765257"/>
    <lineage>
        <taxon>Eukaryota</taxon>
        <taxon>Fungi</taxon>
        <taxon>Dikarya</taxon>
        <taxon>Basidiomycota</taxon>
        <taxon>Agaricomycotina</taxon>
        <taxon>Agaricomycetes</taxon>
        <taxon>Agaricomycetidae</taxon>
        <taxon>Boletales</taxon>
        <taxon>Sclerodermatineae</taxon>
        <taxon>Pisolithaceae</taxon>
        <taxon>Pisolithus</taxon>
    </lineage>
</organism>
<dbReference type="OrthoDB" id="5599163at2759"/>
<name>A0A0C9YXT8_9AGAM</name>
<dbReference type="InterPro" id="IPR001584">
    <property type="entry name" value="Integrase_cat-core"/>
</dbReference>
<dbReference type="AlphaFoldDB" id="A0A0C9YXT8"/>
<sequence length="774" mass="89084">MPVEFRVDHWEVGDPLADLPVLPYHPPLFVPGSRFTATWAEELNLDLAKFLWPAELELDSAVPPFIDSIAKAFACHSVYSILDLMVGYDHHTIHDEYHDLTTFQTPIGTLRLTKLPMGYTNAVQIFHGDVCWILKDEIPEVTIPFINDCPIKGPKSRYQQTNGATVSAKKCVITALSIMVVGHKVLYEGRIPNKTKVQKIKDWPYCTNVTEVRGFLGLCLYCRIFIKDFTKHAHPLVELTKKDVAFKFGDEHRAAMEYLKTTIVTSPALRSIDYNSASPVIFAIDTSNITVGYILMQEDEERHYSQAKLELFGLFRALHDVWLYIFGMWNLVVEVDARYIKGMINNPDLQPNATINQWIAGILLFDFKLVHVPAAKHAAPDGLSRRPKAEEDPKVDEEEYEDWVDECGAFAVELVNRRKPKSRRLCPPEIPPSEYYSPDTLPQDVKQRDERLEVVKEFLETKKPPDGLEEKELESLVQLATRYFVKGGELWRKEPQGRHQLVVHRHKWLSIIHQAHNELGHKGIFSTRIRLLTRFWWPMLEQDVRWYIRTCHECQIRHLNRIHIPPVVTIPEPLFYKAYVDTFVMPKSNGYRYVTQARCSLTSYPEWAMLRSETGKSVGKFLFKQILCQWGAVAEIVTDSGAPYVLALDWLSKTYGIRHIHISPYNLQANGVVERQHFDVREAMVKSCEGEVSKWSEVAPTVFWAERVTIHKAMGFSPYYMAHSVHPRLPFDLIEATFLAPVEAESYSTTNLIANVPDSCRSDQKTWHSFTTEF</sequence>
<dbReference type="InterPro" id="IPR043128">
    <property type="entry name" value="Rev_trsase/Diguanyl_cyclase"/>
</dbReference>
<dbReference type="SUPFAM" id="SSF56672">
    <property type="entry name" value="DNA/RNA polymerases"/>
    <property type="match status" value="1"/>
</dbReference>
<dbReference type="PROSITE" id="PS50994">
    <property type="entry name" value="INTEGRASE"/>
    <property type="match status" value="1"/>
</dbReference>
<dbReference type="SUPFAM" id="SSF53098">
    <property type="entry name" value="Ribonuclease H-like"/>
    <property type="match status" value="1"/>
</dbReference>
<evidence type="ECO:0000313" key="3">
    <source>
        <dbReference type="EMBL" id="KIK12763.1"/>
    </source>
</evidence>
<gene>
    <name evidence="3" type="ORF">PISMIDRAFT_18496</name>
</gene>
<dbReference type="InterPro" id="IPR012337">
    <property type="entry name" value="RNaseH-like_sf"/>
</dbReference>
<dbReference type="InterPro" id="IPR036397">
    <property type="entry name" value="RNaseH_sf"/>
</dbReference>
<dbReference type="Gene3D" id="1.10.340.70">
    <property type="match status" value="1"/>
</dbReference>
<dbReference type="FunFam" id="1.10.340.70:FF:000001">
    <property type="entry name" value="Retrovirus-related Pol polyprotein from transposon gypsy-like Protein"/>
    <property type="match status" value="1"/>
</dbReference>
<evidence type="ECO:0000313" key="4">
    <source>
        <dbReference type="Proteomes" id="UP000054018"/>
    </source>
</evidence>
<dbReference type="Gene3D" id="3.10.10.10">
    <property type="entry name" value="HIV Type 1 Reverse Transcriptase, subunit A, domain 1"/>
    <property type="match status" value="1"/>
</dbReference>
<dbReference type="Pfam" id="PF17921">
    <property type="entry name" value="Integrase_H2C2"/>
    <property type="match status" value="1"/>
</dbReference>
<dbReference type="GO" id="GO:0015074">
    <property type="term" value="P:DNA integration"/>
    <property type="evidence" value="ECO:0007669"/>
    <property type="project" value="InterPro"/>
</dbReference>
<dbReference type="GO" id="GO:0003723">
    <property type="term" value="F:RNA binding"/>
    <property type="evidence" value="ECO:0007669"/>
    <property type="project" value="UniProtKB-KW"/>
</dbReference>
<dbReference type="Gene3D" id="3.30.420.10">
    <property type="entry name" value="Ribonuclease H-like superfamily/Ribonuclease H"/>
    <property type="match status" value="1"/>
</dbReference>
<keyword evidence="4" id="KW-1185">Reference proteome</keyword>
<keyword evidence="1" id="KW-0694">RNA-binding</keyword>
<dbReference type="InterPro" id="IPR050951">
    <property type="entry name" value="Retrovirus_Pol_polyprotein"/>
</dbReference>
<dbReference type="InterPro" id="IPR041588">
    <property type="entry name" value="Integrase_H2C2"/>
</dbReference>
<dbReference type="FunFam" id="3.30.70.270:FF:000020">
    <property type="entry name" value="Transposon Tf2-6 polyprotein-like Protein"/>
    <property type="match status" value="1"/>
</dbReference>
<proteinExistence type="predicted"/>
<dbReference type="HOGENOM" id="CLU_004645_0_1_1"/>
<dbReference type="CDD" id="cd01647">
    <property type="entry name" value="RT_LTR"/>
    <property type="match status" value="1"/>
</dbReference>
<dbReference type="Proteomes" id="UP000054018">
    <property type="component" value="Unassembled WGS sequence"/>
</dbReference>
<dbReference type="InterPro" id="IPR043502">
    <property type="entry name" value="DNA/RNA_pol_sf"/>
</dbReference>
<evidence type="ECO:0000259" key="2">
    <source>
        <dbReference type="PROSITE" id="PS50994"/>
    </source>
</evidence>
<accession>A0A0C9YXT8</accession>
<protein>
    <recommendedName>
        <fullName evidence="2">Integrase catalytic domain-containing protein</fullName>
    </recommendedName>
</protein>
<dbReference type="EMBL" id="KN834050">
    <property type="protein sequence ID" value="KIK12763.1"/>
    <property type="molecule type" value="Genomic_DNA"/>
</dbReference>
<dbReference type="GO" id="GO:0005634">
    <property type="term" value="C:nucleus"/>
    <property type="evidence" value="ECO:0007669"/>
    <property type="project" value="UniProtKB-ARBA"/>
</dbReference>
<reference evidence="4" key="2">
    <citation type="submission" date="2015-01" db="EMBL/GenBank/DDBJ databases">
        <title>Evolutionary Origins and Diversification of the Mycorrhizal Mutualists.</title>
        <authorList>
            <consortium name="DOE Joint Genome Institute"/>
            <consortium name="Mycorrhizal Genomics Consortium"/>
            <person name="Kohler A."/>
            <person name="Kuo A."/>
            <person name="Nagy L.G."/>
            <person name="Floudas D."/>
            <person name="Copeland A."/>
            <person name="Barry K.W."/>
            <person name="Cichocki N."/>
            <person name="Veneault-Fourrey C."/>
            <person name="LaButti K."/>
            <person name="Lindquist E.A."/>
            <person name="Lipzen A."/>
            <person name="Lundell T."/>
            <person name="Morin E."/>
            <person name="Murat C."/>
            <person name="Riley R."/>
            <person name="Ohm R."/>
            <person name="Sun H."/>
            <person name="Tunlid A."/>
            <person name="Henrissat B."/>
            <person name="Grigoriev I.V."/>
            <person name="Hibbett D.S."/>
            <person name="Martin F."/>
        </authorList>
    </citation>
    <scope>NUCLEOTIDE SEQUENCE [LARGE SCALE GENOMIC DNA]</scope>
    <source>
        <strain evidence="4">441</strain>
    </source>
</reference>
<dbReference type="Gene3D" id="3.30.70.270">
    <property type="match status" value="2"/>
</dbReference>
<dbReference type="STRING" id="765257.A0A0C9YXT8"/>
<evidence type="ECO:0000256" key="1">
    <source>
        <dbReference type="ARBA" id="ARBA00022884"/>
    </source>
</evidence>
<feature type="domain" description="Integrase catalytic" evidence="2">
    <location>
        <begin position="567"/>
        <end position="726"/>
    </location>
</feature>
<dbReference type="PANTHER" id="PTHR37984:SF5">
    <property type="entry name" value="PROTEIN NYNRIN-LIKE"/>
    <property type="match status" value="1"/>
</dbReference>
<dbReference type="PANTHER" id="PTHR37984">
    <property type="entry name" value="PROTEIN CBG26694"/>
    <property type="match status" value="1"/>
</dbReference>
<reference evidence="3 4" key="1">
    <citation type="submission" date="2014-04" db="EMBL/GenBank/DDBJ databases">
        <authorList>
            <consortium name="DOE Joint Genome Institute"/>
            <person name="Kuo A."/>
            <person name="Kohler A."/>
            <person name="Costa M.D."/>
            <person name="Nagy L.G."/>
            <person name="Floudas D."/>
            <person name="Copeland A."/>
            <person name="Barry K.W."/>
            <person name="Cichocki N."/>
            <person name="Veneault-Fourrey C."/>
            <person name="LaButti K."/>
            <person name="Lindquist E.A."/>
            <person name="Lipzen A."/>
            <person name="Lundell T."/>
            <person name="Morin E."/>
            <person name="Murat C."/>
            <person name="Sun H."/>
            <person name="Tunlid A."/>
            <person name="Henrissat B."/>
            <person name="Grigoriev I.V."/>
            <person name="Hibbett D.S."/>
            <person name="Martin F."/>
            <person name="Nordberg H.P."/>
            <person name="Cantor M.N."/>
            <person name="Hua S.X."/>
        </authorList>
    </citation>
    <scope>NUCLEOTIDE SEQUENCE [LARGE SCALE GENOMIC DNA]</scope>
    <source>
        <strain evidence="3 4">441</strain>
    </source>
</reference>